<dbReference type="GO" id="GO:0016791">
    <property type="term" value="F:phosphatase activity"/>
    <property type="evidence" value="ECO:0007669"/>
    <property type="project" value="TreeGrafter"/>
</dbReference>
<dbReference type="CDD" id="cd00060">
    <property type="entry name" value="FHA"/>
    <property type="match status" value="1"/>
</dbReference>
<dbReference type="InterPro" id="IPR008984">
    <property type="entry name" value="SMAD_FHA_dom_sf"/>
</dbReference>
<dbReference type="Pfam" id="PF01590">
    <property type="entry name" value="GAF"/>
    <property type="match status" value="1"/>
</dbReference>
<feature type="domain" description="GAF" evidence="2">
    <location>
        <begin position="103"/>
        <end position="249"/>
    </location>
</feature>
<dbReference type="InterPro" id="IPR029016">
    <property type="entry name" value="GAF-like_dom_sf"/>
</dbReference>
<dbReference type="EMBL" id="VBOS01000026">
    <property type="protein sequence ID" value="TMQ60293.1"/>
    <property type="molecule type" value="Genomic_DNA"/>
</dbReference>
<evidence type="ECO:0000256" key="1">
    <source>
        <dbReference type="ARBA" id="ARBA00022801"/>
    </source>
</evidence>
<dbReference type="InterPro" id="IPR036457">
    <property type="entry name" value="PPM-type-like_dom_sf"/>
</dbReference>
<dbReference type="InterPro" id="IPR052016">
    <property type="entry name" value="Bact_Sigma-Reg"/>
</dbReference>
<feature type="non-terminal residue" evidence="3">
    <location>
        <position position="370"/>
    </location>
</feature>
<dbReference type="InterPro" id="IPR000253">
    <property type="entry name" value="FHA_dom"/>
</dbReference>
<dbReference type="InterPro" id="IPR003018">
    <property type="entry name" value="GAF"/>
</dbReference>
<dbReference type="Pfam" id="PF07228">
    <property type="entry name" value="SpoIIE"/>
    <property type="match status" value="1"/>
</dbReference>
<dbReference type="SUPFAM" id="SSF49879">
    <property type="entry name" value="SMAD/FHA domain"/>
    <property type="match status" value="1"/>
</dbReference>
<evidence type="ECO:0000313" key="4">
    <source>
        <dbReference type="Proteomes" id="UP000317716"/>
    </source>
</evidence>
<keyword evidence="1" id="KW-0378">Hydrolase</keyword>
<sequence length="370" mass="39920">MDGSRVLIRDLGSRNGTRVNGVDAREAMPLKPGDQVEIGHVALVVTAERPQQPLALDERAVAGSSHRIQIDQVLERRAHSSAGASALVRLLSQAGQLLVLPRPRKETCDQILEIVAQAVPASRYVVLLREKPGAPPEQVAARIRAGATDKPLMLSRAILHTVLDECSSVLTADAAADQRFRAQESIVAQAVHSAMAVPLFDNEEVLGLIYVDRQDLTGPFAQEQLEVLTLLANMAAVKIKNARLLEAEQAARQLAQQLETAVTIQRSLLPPRPPDLPGWQFDAYLESCYAVGGDLFDFHRMADGRLLFMIGDVSGKGLGAALVMTSFLAAARVLYGSFASVVELATRLSATLNRDTDPNRFVTGVVGCLD</sequence>
<comment type="caution">
    <text evidence="3">The sequence shown here is derived from an EMBL/GenBank/DDBJ whole genome shotgun (WGS) entry which is preliminary data.</text>
</comment>
<reference evidence="3 4" key="1">
    <citation type="journal article" date="2019" name="Nat. Microbiol.">
        <title>Mediterranean grassland soil C-N compound turnover is dependent on rainfall and depth, and is mediated by genomically divergent microorganisms.</title>
        <authorList>
            <person name="Diamond S."/>
            <person name="Andeer P.F."/>
            <person name="Li Z."/>
            <person name="Crits-Christoph A."/>
            <person name="Burstein D."/>
            <person name="Anantharaman K."/>
            <person name="Lane K.R."/>
            <person name="Thomas B.C."/>
            <person name="Pan C."/>
            <person name="Northen T.R."/>
            <person name="Banfield J.F."/>
        </authorList>
    </citation>
    <scope>NUCLEOTIDE SEQUENCE [LARGE SCALE GENOMIC DNA]</scope>
    <source>
        <strain evidence="3">WS_2</strain>
    </source>
</reference>
<organism evidence="3 4">
    <name type="scientific">Eiseniibacteriota bacterium</name>
    <dbReference type="NCBI Taxonomy" id="2212470"/>
    <lineage>
        <taxon>Bacteria</taxon>
        <taxon>Candidatus Eiseniibacteriota</taxon>
    </lineage>
</organism>
<evidence type="ECO:0000259" key="2">
    <source>
        <dbReference type="SMART" id="SM00065"/>
    </source>
</evidence>
<dbReference type="AlphaFoldDB" id="A0A538T9G9"/>
<accession>A0A538T9G9</accession>
<protein>
    <submittedName>
        <fullName evidence="3">GAF domain-containing protein</fullName>
    </submittedName>
</protein>
<dbReference type="PANTHER" id="PTHR43156">
    <property type="entry name" value="STAGE II SPORULATION PROTEIN E-RELATED"/>
    <property type="match status" value="1"/>
</dbReference>
<dbReference type="SUPFAM" id="SSF55781">
    <property type="entry name" value="GAF domain-like"/>
    <property type="match status" value="1"/>
</dbReference>
<dbReference type="Pfam" id="PF00498">
    <property type="entry name" value="FHA"/>
    <property type="match status" value="1"/>
</dbReference>
<dbReference type="PANTHER" id="PTHR43156:SF2">
    <property type="entry name" value="STAGE II SPORULATION PROTEIN E"/>
    <property type="match status" value="1"/>
</dbReference>
<proteinExistence type="predicted"/>
<dbReference type="Gene3D" id="2.60.200.20">
    <property type="match status" value="1"/>
</dbReference>
<dbReference type="Gene3D" id="3.60.40.10">
    <property type="entry name" value="PPM-type phosphatase domain"/>
    <property type="match status" value="1"/>
</dbReference>
<dbReference type="SMART" id="SM00065">
    <property type="entry name" value="GAF"/>
    <property type="match status" value="1"/>
</dbReference>
<dbReference type="InterPro" id="IPR001932">
    <property type="entry name" value="PPM-type_phosphatase-like_dom"/>
</dbReference>
<dbReference type="Proteomes" id="UP000317716">
    <property type="component" value="Unassembled WGS sequence"/>
</dbReference>
<dbReference type="Gene3D" id="3.30.450.40">
    <property type="match status" value="1"/>
</dbReference>
<name>A0A538T9G9_UNCEI</name>
<gene>
    <name evidence="3" type="ORF">E6K72_00740</name>
</gene>
<evidence type="ECO:0000313" key="3">
    <source>
        <dbReference type="EMBL" id="TMQ60293.1"/>
    </source>
</evidence>